<dbReference type="EMBL" id="PVWQ01000004">
    <property type="protein sequence ID" value="RDW84016.1"/>
    <property type="molecule type" value="Genomic_DNA"/>
</dbReference>
<evidence type="ECO:0000256" key="2">
    <source>
        <dbReference type="SAM" id="SignalP"/>
    </source>
</evidence>
<keyword evidence="1" id="KW-0472">Membrane</keyword>
<keyword evidence="1" id="KW-1133">Transmembrane helix</keyword>
<dbReference type="STRING" id="1810919.A0A3D8SCG6"/>
<name>A0A3D8SCG6_9EURO</name>
<dbReference type="InterPro" id="IPR053157">
    <property type="entry name" value="Sterol_Uptake_Regulator"/>
</dbReference>
<evidence type="ECO:0000313" key="3">
    <source>
        <dbReference type="EMBL" id="RDW84016.1"/>
    </source>
</evidence>
<dbReference type="GeneID" id="38114712"/>
<proteinExistence type="predicted"/>
<evidence type="ECO:0000313" key="4">
    <source>
        <dbReference type="Proteomes" id="UP000256690"/>
    </source>
</evidence>
<reference evidence="3 4" key="1">
    <citation type="journal article" date="2018" name="IMA Fungus">
        <title>IMA Genome-F 9: Draft genome sequence of Annulohypoxylon stygium, Aspergillus mulundensis, Berkeleyomyces basicola (syn. Thielaviopsis basicola), Ceratocystis smalleyi, two Cercospora beticola strains, Coleophoma cylindrospora, Fusarium fracticaudum, Phialophora cf. hyalina, and Morchella septimelata.</title>
        <authorList>
            <person name="Wingfield B.D."/>
            <person name="Bills G.F."/>
            <person name="Dong Y."/>
            <person name="Huang W."/>
            <person name="Nel W.J."/>
            <person name="Swalarsk-Parry B.S."/>
            <person name="Vaghefi N."/>
            <person name="Wilken P.M."/>
            <person name="An Z."/>
            <person name="de Beer Z.W."/>
            <person name="De Vos L."/>
            <person name="Chen L."/>
            <person name="Duong T.A."/>
            <person name="Gao Y."/>
            <person name="Hammerbacher A."/>
            <person name="Kikkert J.R."/>
            <person name="Li Y."/>
            <person name="Li H."/>
            <person name="Li K."/>
            <person name="Li Q."/>
            <person name="Liu X."/>
            <person name="Ma X."/>
            <person name="Naidoo K."/>
            <person name="Pethybridge S.J."/>
            <person name="Sun J."/>
            <person name="Steenkamp E.T."/>
            <person name="van der Nest M.A."/>
            <person name="van Wyk S."/>
            <person name="Wingfield M.J."/>
            <person name="Xiong C."/>
            <person name="Yue Q."/>
            <person name="Zhang X."/>
        </authorList>
    </citation>
    <scope>NUCLEOTIDE SEQUENCE [LARGE SCALE GENOMIC DNA]</scope>
    <source>
        <strain evidence="3 4">DSM 5745</strain>
    </source>
</reference>
<sequence>MTKCILAAPFLMNEILGFAALHLSIVRPLQQTFYRHHAAELQTHALTEFNSNSANLALSAETCLPMFLFSSILALHMLSEKLLFRMGGFDAFLDGFVQSLRLHRGVRAVTNRSWPLLLNSPLKTLLEAEGTALTRDPAGSGDECAILIELLDSSDSVDMSVRNTYRETIGHLQSAFDGSRQHPSRFSAVGPIISWPVVIPPGYIDLLEERKPQALIILAYFGALLHLHREMWTFGDSGAYIVDSVKDYIGPSWEIWLHWPSAFVRPSNGNT</sequence>
<keyword evidence="4" id="KW-1185">Reference proteome</keyword>
<dbReference type="GO" id="GO:0001228">
    <property type="term" value="F:DNA-binding transcription activator activity, RNA polymerase II-specific"/>
    <property type="evidence" value="ECO:0007669"/>
    <property type="project" value="TreeGrafter"/>
</dbReference>
<keyword evidence="1" id="KW-0812">Transmembrane</keyword>
<feature type="chain" id="PRO_5017582411" description="C6 finger domain protein" evidence="2">
    <location>
        <begin position="20"/>
        <end position="271"/>
    </location>
</feature>
<keyword evidence="2" id="KW-0732">Signal</keyword>
<protein>
    <recommendedName>
        <fullName evidence="5">C6 finger domain protein</fullName>
    </recommendedName>
</protein>
<feature type="signal peptide" evidence="2">
    <location>
        <begin position="1"/>
        <end position="19"/>
    </location>
</feature>
<dbReference type="PANTHER" id="PTHR47784">
    <property type="entry name" value="STEROL UPTAKE CONTROL PROTEIN 2"/>
    <property type="match status" value="1"/>
</dbReference>
<dbReference type="OrthoDB" id="4937900at2759"/>
<gene>
    <name evidence="3" type="ORF">DSM5745_04342</name>
</gene>
<dbReference type="RefSeq" id="XP_026605354.1">
    <property type="nucleotide sequence ID" value="XM_026746358.1"/>
</dbReference>
<accession>A0A3D8SCG6</accession>
<dbReference type="PANTHER" id="PTHR47784:SF4">
    <property type="entry name" value="ZN(II)2CYS6 TRANSCRIPTION FACTOR (EUROFUNG)"/>
    <property type="match status" value="1"/>
</dbReference>
<dbReference type="Proteomes" id="UP000256690">
    <property type="component" value="Unassembled WGS sequence"/>
</dbReference>
<comment type="caution">
    <text evidence="3">The sequence shown here is derived from an EMBL/GenBank/DDBJ whole genome shotgun (WGS) entry which is preliminary data.</text>
</comment>
<evidence type="ECO:0000256" key="1">
    <source>
        <dbReference type="SAM" id="Phobius"/>
    </source>
</evidence>
<evidence type="ECO:0008006" key="5">
    <source>
        <dbReference type="Google" id="ProtNLM"/>
    </source>
</evidence>
<feature type="transmembrane region" description="Helical" evidence="1">
    <location>
        <begin position="56"/>
        <end position="78"/>
    </location>
</feature>
<organism evidence="3 4">
    <name type="scientific">Aspergillus mulundensis</name>
    <dbReference type="NCBI Taxonomy" id="1810919"/>
    <lineage>
        <taxon>Eukaryota</taxon>
        <taxon>Fungi</taxon>
        <taxon>Dikarya</taxon>
        <taxon>Ascomycota</taxon>
        <taxon>Pezizomycotina</taxon>
        <taxon>Eurotiomycetes</taxon>
        <taxon>Eurotiomycetidae</taxon>
        <taxon>Eurotiales</taxon>
        <taxon>Aspergillaceae</taxon>
        <taxon>Aspergillus</taxon>
        <taxon>Aspergillus subgen. Nidulantes</taxon>
    </lineage>
</organism>
<dbReference type="AlphaFoldDB" id="A0A3D8SCG6"/>